<proteinExistence type="predicted"/>
<protein>
    <submittedName>
        <fullName evidence="2">Uncharacterized protein</fullName>
    </submittedName>
</protein>
<gene>
    <name evidence="2" type="ORF">AVDCRST_MAG02-372</name>
</gene>
<evidence type="ECO:0000313" key="2">
    <source>
        <dbReference type="EMBL" id="CAA9445231.1"/>
    </source>
</evidence>
<accession>A0A6J4QIF6</accession>
<feature type="transmembrane region" description="Helical" evidence="1">
    <location>
        <begin position="37"/>
        <end position="57"/>
    </location>
</feature>
<keyword evidence="1" id="KW-1133">Transmembrane helix</keyword>
<reference evidence="2" key="1">
    <citation type="submission" date="2020-02" db="EMBL/GenBank/DDBJ databases">
        <authorList>
            <person name="Meier V. D."/>
        </authorList>
    </citation>
    <scope>NUCLEOTIDE SEQUENCE</scope>
    <source>
        <strain evidence="2">AVDCRST_MAG02</strain>
    </source>
</reference>
<evidence type="ECO:0000256" key="1">
    <source>
        <dbReference type="SAM" id="Phobius"/>
    </source>
</evidence>
<name>A0A6J4QIF6_9ACTN</name>
<dbReference type="AlphaFoldDB" id="A0A6J4QIF6"/>
<feature type="transmembrane region" description="Helical" evidence="1">
    <location>
        <begin position="97"/>
        <end position="117"/>
    </location>
</feature>
<feature type="transmembrane region" description="Helical" evidence="1">
    <location>
        <begin position="64"/>
        <end position="85"/>
    </location>
</feature>
<sequence>MLVAFAFILLILFGILAPVLSWLFQVQPSASMVRTFAPLALVVCGLGFYFGGMAAAYKAPGRHLLHGTLVAPVASLISPVINLLFGKAPFPGLNSVGAVLLAAAFLAVSVVAANVGARRGRTLRAHNDRVMRLIRRSKMRDASRQ</sequence>
<dbReference type="EMBL" id="CADCVH010000010">
    <property type="protein sequence ID" value="CAA9445231.1"/>
    <property type="molecule type" value="Genomic_DNA"/>
</dbReference>
<keyword evidence="1" id="KW-0472">Membrane</keyword>
<organism evidence="2">
    <name type="scientific">uncultured Rubrobacteraceae bacterium</name>
    <dbReference type="NCBI Taxonomy" id="349277"/>
    <lineage>
        <taxon>Bacteria</taxon>
        <taxon>Bacillati</taxon>
        <taxon>Actinomycetota</taxon>
        <taxon>Rubrobacteria</taxon>
        <taxon>Rubrobacterales</taxon>
        <taxon>Rubrobacteraceae</taxon>
        <taxon>environmental samples</taxon>
    </lineage>
</organism>
<keyword evidence="1" id="KW-0812">Transmembrane</keyword>